<comment type="caution">
    <text evidence="3">The sequence shown here is derived from an EMBL/GenBank/DDBJ whole genome shotgun (WGS) entry which is preliminary data.</text>
</comment>
<keyword evidence="1" id="KW-0560">Oxidoreductase</keyword>
<dbReference type="InterPro" id="IPR011032">
    <property type="entry name" value="GroES-like_sf"/>
</dbReference>
<evidence type="ECO:0000313" key="3">
    <source>
        <dbReference type="EMBL" id="KAF7840353.1"/>
    </source>
</evidence>
<name>A0A834X7M5_9FABA</name>
<dbReference type="Pfam" id="PF16884">
    <property type="entry name" value="ADH_N_2"/>
    <property type="match status" value="1"/>
</dbReference>
<dbReference type="InterPro" id="IPR041694">
    <property type="entry name" value="ADH_N_2"/>
</dbReference>
<dbReference type="Proteomes" id="UP000634136">
    <property type="component" value="Unassembled WGS sequence"/>
</dbReference>
<organism evidence="3 4">
    <name type="scientific">Senna tora</name>
    <dbReference type="NCBI Taxonomy" id="362788"/>
    <lineage>
        <taxon>Eukaryota</taxon>
        <taxon>Viridiplantae</taxon>
        <taxon>Streptophyta</taxon>
        <taxon>Embryophyta</taxon>
        <taxon>Tracheophyta</taxon>
        <taxon>Spermatophyta</taxon>
        <taxon>Magnoliopsida</taxon>
        <taxon>eudicotyledons</taxon>
        <taxon>Gunneridae</taxon>
        <taxon>Pentapetalae</taxon>
        <taxon>rosids</taxon>
        <taxon>fabids</taxon>
        <taxon>Fabales</taxon>
        <taxon>Fabaceae</taxon>
        <taxon>Caesalpinioideae</taxon>
        <taxon>Cassia clade</taxon>
        <taxon>Senna</taxon>
    </lineage>
</organism>
<dbReference type="SUPFAM" id="SSF50129">
    <property type="entry name" value="GroES-like"/>
    <property type="match status" value="1"/>
</dbReference>
<protein>
    <submittedName>
        <fullName evidence="3">2-alkenal reductase (NADP(+)-dependent)-like</fullName>
    </submittedName>
</protein>
<dbReference type="OrthoDB" id="809632at2759"/>
<proteinExistence type="predicted"/>
<keyword evidence="4" id="KW-1185">Reference proteome</keyword>
<dbReference type="PANTHER" id="PTHR43205">
    <property type="entry name" value="PROSTAGLANDIN REDUCTASE"/>
    <property type="match status" value="1"/>
</dbReference>
<dbReference type="SUPFAM" id="SSF51735">
    <property type="entry name" value="NAD(P)-binding Rossmann-fold domains"/>
    <property type="match status" value="1"/>
</dbReference>
<sequence>MAEVRNKKLILRDYVSGFPKQSDMSVTTDSTIKLKLQQHSKGVLLKNLFLAADPHLRPLMKKSDNFSVLQSFTPGSALFGFGVAKIVDSKHPDFKEGDYVWGITGWEEYTVVTATETLFKIQHTDVPLSYYTGILGMPGLTAYAGFYDVCAPKRGENVFISAAAGAVGQLVGQFAKLAGCYVVGSVGTQDKYTLDEPEGVKNVASIIYKRIRMQGYNVVDYYKEYPKFLEMILPYIREGKIVCVEDIVEGLENGAEALVRVFSGRNIGKQLVSLAIE</sequence>
<dbReference type="AlphaFoldDB" id="A0A834X7M5"/>
<dbReference type="EMBL" id="JAAIUW010000002">
    <property type="protein sequence ID" value="KAF7840353.1"/>
    <property type="molecule type" value="Genomic_DNA"/>
</dbReference>
<evidence type="ECO:0000313" key="4">
    <source>
        <dbReference type="Proteomes" id="UP000634136"/>
    </source>
</evidence>
<dbReference type="Gene3D" id="3.90.180.10">
    <property type="entry name" value="Medium-chain alcohol dehydrogenases, catalytic domain"/>
    <property type="match status" value="1"/>
</dbReference>
<reference evidence="3" key="1">
    <citation type="submission" date="2020-09" db="EMBL/GenBank/DDBJ databases">
        <title>Genome-Enabled Discovery of Anthraquinone Biosynthesis in Senna tora.</title>
        <authorList>
            <person name="Kang S.-H."/>
            <person name="Pandey R.P."/>
            <person name="Lee C.-M."/>
            <person name="Sim J.-S."/>
            <person name="Jeong J.-T."/>
            <person name="Choi B.-S."/>
            <person name="Jung M."/>
            <person name="Ginzburg D."/>
            <person name="Zhao K."/>
            <person name="Won S.Y."/>
            <person name="Oh T.-J."/>
            <person name="Yu Y."/>
            <person name="Kim N.-H."/>
            <person name="Lee O.R."/>
            <person name="Lee T.-H."/>
            <person name="Bashyal P."/>
            <person name="Kim T.-S."/>
            <person name="Lee W.-H."/>
            <person name="Kawkins C."/>
            <person name="Kim C.-K."/>
            <person name="Kim J.S."/>
            <person name="Ahn B.O."/>
            <person name="Rhee S.Y."/>
            <person name="Sohng J.K."/>
        </authorList>
    </citation>
    <scope>NUCLEOTIDE SEQUENCE</scope>
    <source>
        <tissue evidence="3">Leaf</tissue>
    </source>
</reference>
<evidence type="ECO:0000256" key="1">
    <source>
        <dbReference type="ARBA" id="ARBA00023002"/>
    </source>
</evidence>
<gene>
    <name evidence="3" type="ORF">G2W53_002651</name>
</gene>
<dbReference type="InterPro" id="IPR036291">
    <property type="entry name" value="NAD(P)-bd_dom_sf"/>
</dbReference>
<accession>A0A834X7M5</accession>
<dbReference type="GO" id="GO:0032440">
    <property type="term" value="F:2-alkenal reductase [NAD(P)H] activity"/>
    <property type="evidence" value="ECO:0007669"/>
    <property type="project" value="TreeGrafter"/>
</dbReference>
<feature type="domain" description="Oxidoreductase N-terminal" evidence="2">
    <location>
        <begin position="7"/>
        <end position="116"/>
    </location>
</feature>
<dbReference type="Gene3D" id="3.40.50.720">
    <property type="entry name" value="NAD(P)-binding Rossmann-like Domain"/>
    <property type="match status" value="2"/>
</dbReference>
<evidence type="ECO:0000259" key="2">
    <source>
        <dbReference type="Pfam" id="PF16884"/>
    </source>
</evidence>
<dbReference type="PANTHER" id="PTHR43205:SF7">
    <property type="entry name" value="PROSTAGLANDIN REDUCTASE 1"/>
    <property type="match status" value="1"/>
</dbReference>
<dbReference type="InterPro" id="IPR045010">
    <property type="entry name" value="MDR_fam"/>
</dbReference>